<dbReference type="EMBL" id="VOSM01000009">
    <property type="protein sequence ID" value="TXD35324.1"/>
    <property type="molecule type" value="Genomic_DNA"/>
</dbReference>
<keyword evidence="2" id="KW-0547">Nucleotide-binding</keyword>
<evidence type="ECO:0000313" key="8">
    <source>
        <dbReference type="EMBL" id="TXD35324.1"/>
    </source>
</evidence>
<keyword evidence="6" id="KW-1133">Transmembrane helix</keyword>
<feature type="region of interest" description="Disordered" evidence="5">
    <location>
        <begin position="335"/>
        <end position="369"/>
    </location>
</feature>
<gene>
    <name evidence="8" type="ORF">FRC98_16040</name>
</gene>
<feature type="domain" description="Protein kinase" evidence="7">
    <location>
        <begin position="11"/>
        <end position="287"/>
    </location>
</feature>
<evidence type="ECO:0000256" key="1">
    <source>
        <dbReference type="ARBA" id="ARBA00022679"/>
    </source>
</evidence>
<dbReference type="Pfam" id="PF08308">
    <property type="entry name" value="PEGA"/>
    <property type="match status" value="1"/>
</dbReference>
<dbReference type="PROSITE" id="PS00109">
    <property type="entry name" value="PROTEIN_KINASE_TYR"/>
    <property type="match status" value="1"/>
</dbReference>
<sequence>MSATLRKLGRYELTRRLAKGGMGEIYLARARGAGGFEKRVIIKTILPHLAEEEEFVTKFLDEGRIVVQLTHGNIVPVFDMGEQDGEYFIAMEYVEGLDLREVLKRLDAHGEQLPVEHALHIAAEICKGLGYAHRKTDEQGRPLSIVHRDVSPSNVLISREGEIKIIDFGIARAAGRLSQTANGRIQGKCCYMSPEQTRGQELDHRSDIFACGVVLYEMLTGRRPFEGRTDLESLELVRRCEFDPPGVLRPEVPGEVDGIIERALAVDPAERYQNIEDLYVDLQHAIYAVGQAVTSQGLAQALKAIFAEEPAAPVRKARNLDEALELELDRLGSEASDASLRTGTPAAHLQPAQTKGDSPTSESGTAQPGGLAELSEQEVAEIAHAPTASRLLTPESEPVASPETATRQPIATPTPTTLPEPHVLAGADPDDAMPQPAPRRRVGVWVGLSLAALAALLVAAFVLPSMRDANLTLESDPPGATIRLDGEELAGRRTPQTLTLEPGDYRVELLLDGHQPRNLRVKLAAGQHVMLNERDLQLEPDAAPPRTFRVETTPQAARVSANGEDLGEAPVTLTLGEGEVAALSAAYEGCSTAYYTLSYGHQREIVSLNLSCLQDRALAELSGRTPGKTENVADDRSRPTLVNAALRKGVSVRLVPSPPDAELSLNGRVLGSGARRVQLPRGRSAIVEARAPGYKALRLDLNPATLEGDELPINLEESPRGCLNFRAIYPAHNEIAIDGKWLSGRHMTLRNHPLSPGPHTVTVRNPEADREERFNVTIEPGEDCAHLVVWDEER</sequence>
<feature type="transmembrane region" description="Helical" evidence="6">
    <location>
        <begin position="442"/>
        <end position="463"/>
    </location>
</feature>
<evidence type="ECO:0000259" key="7">
    <source>
        <dbReference type="PROSITE" id="PS50011"/>
    </source>
</evidence>
<dbReference type="InterPro" id="IPR008266">
    <property type="entry name" value="Tyr_kinase_AS"/>
</dbReference>
<keyword evidence="9" id="KW-1185">Reference proteome</keyword>
<keyword evidence="6" id="KW-0472">Membrane</keyword>
<dbReference type="PANTHER" id="PTHR43289:SF6">
    <property type="entry name" value="SERINE_THREONINE-PROTEIN KINASE NEKL-3"/>
    <property type="match status" value="1"/>
</dbReference>
<dbReference type="RefSeq" id="WP_146982462.1">
    <property type="nucleotide sequence ID" value="NZ_VOSM01000009.1"/>
</dbReference>
<dbReference type="PANTHER" id="PTHR43289">
    <property type="entry name" value="MITOGEN-ACTIVATED PROTEIN KINASE KINASE KINASE 20-RELATED"/>
    <property type="match status" value="1"/>
</dbReference>
<proteinExistence type="predicted"/>
<dbReference type="InterPro" id="IPR011009">
    <property type="entry name" value="Kinase-like_dom_sf"/>
</dbReference>
<dbReference type="PROSITE" id="PS50011">
    <property type="entry name" value="PROTEIN_KINASE_DOM"/>
    <property type="match status" value="1"/>
</dbReference>
<feature type="compositionally biased region" description="Polar residues" evidence="5">
    <location>
        <begin position="351"/>
        <end position="366"/>
    </location>
</feature>
<feature type="region of interest" description="Disordered" evidence="5">
    <location>
        <begin position="385"/>
        <end position="436"/>
    </location>
</feature>
<dbReference type="Gene3D" id="3.30.200.20">
    <property type="entry name" value="Phosphorylase Kinase, domain 1"/>
    <property type="match status" value="1"/>
</dbReference>
<dbReference type="Gene3D" id="1.10.510.10">
    <property type="entry name" value="Transferase(Phosphotransferase) domain 1"/>
    <property type="match status" value="1"/>
</dbReference>
<keyword evidence="3 8" id="KW-0418">Kinase</keyword>
<dbReference type="CDD" id="cd14014">
    <property type="entry name" value="STKc_PknB_like"/>
    <property type="match status" value="1"/>
</dbReference>
<dbReference type="AlphaFoldDB" id="A0A5C6XDY7"/>
<evidence type="ECO:0000256" key="3">
    <source>
        <dbReference type="ARBA" id="ARBA00022777"/>
    </source>
</evidence>
<dbReference type="InterPro" id="IPR013229">
    <property type="entry name" value="PEGA"/>
</dbReference>
<keyword evidence="4" id="KW-0067">ATP-binding</keyword>
<evidence type="ECO:0000256" key="6">
    <source>
        <dbReference type="SAM" id="Phobius"/>
    </source>
</evidence>
<organism evidence="8 9">
    <name type="scientific">Lujinxingia vulgaris</name>
    <dbReference type="NCBI Taxonomy" id="2600176"/>
    <lineage>
        <taxon>Bacteria</taxon>
        <taxon>Deltaproteobacteria</taxon>
        <taxon>Bradymonadales</taxon>
        <taxon>Lujinxingiaceae</taxon>
        <taxon>Lujinxingia</taxon>
    </lineage>
</organism>
<evidence type="ECO:0000256" key="4">
    <source>
        <dbReference type="ARBA" id="ARBA00022840"/>
    </source>
</evidence>
<evidence type="ECO:0000256" key="2">
    <source>
        <dbReference type="ARBA" id="ARBA00022741"/>
    </source>
</evidence>
<comment type="caution">
    <text evidence="8">The sequence shown here is derived from an EMBL/GenBank/DDBJ whole genome shotgun (WGS) entry which is preliminary data.</text>
</comment>
<accession>A0A5C6XDY7</accession>
<dbReference type="GO" id="GO:0004674">
    <property type="term" value="F:protein serine/threonine kinase activity"/>
    <property type="evidence" value="ECO:0007669"/>
    <property type="project" value="TreeGrafter"/>
</dbReference>
<dbReference type="SUPFAM" id="SSF56112">
    <property type="entry name" value="Protein kinase-like (PK-like)"/>
    <property type="match status" value="1"/>
</dbReference>
<feature type="compositionally biased region" description="Polar residues" evidence="5">
    <location>
        <begin position="403"/>
        <end position="417"/>
    </location>
</feature>
<dbReference type="InterPro" id="IPR000719">
    <property type="entry name" value="Prot_kinase_dom"/>
</dbReference>
<dbReference type="GO" id="GO:0005524">
    <property type="term" value="F:ATP binding"/>
    <property type="evidence" value="ECO:0007669"/>
    <property type="project" value="UniProtKB-KW"/>
</dbReference>
<evidence type="ECO:0000256" key="5">
    <source>
        <dbReference type="SAM" id="MobiDB-lite"/>
    </source>
</evidence>
<keyword evidence="1" id="KW-0808">Transferase</keyword>
<keyword evidence="6" id="KW-0812">Transmembrane</keyword>
<dbReference type="OrthoDB" id="9801841at2"/>
<protein>
    <submittedName>
        <fullName evidence="8">Protein kinase</fullName>
    </submittedName>
</protein>
<evidence type="ECO:0000313" key="9">
    <source>
        <dbReference type="Proteomes" id="UP000321412"/>
    </source>
</evidence>
<dbReference type="Pfam" id="PF00069">
    <property type="entry name" value="Pkinase"/>
    <property type="match status" value="1"/>
</dbReference>
<dbReference type="Proteomes" id="UP000321412">
    <property type="component" value="Unassembled WGS sequence"/>
</dbReference>
<name>A0A5C6XDY7_9DELT</name>
<reference evidence="8 9" key="1">
    <citation type="submission" date="2019-08" db="EMBL/GenBank/DDBJ databases">
        <title>Bradymonadales sp. TMQ4.</title>
        <authorList>
            <person name="Liang Q."/>
        </authorList>
    </citation>
    <scope>NUCLEOTIDE SEQUENCE [LARGE SCALE GENOMIC DNA]</scope>
    <source>
        <strain evidence="8 9">TMQ4</strain>
    </source>
</reference>